<dbReference type="Proteomes" id="UP000604825">
    <property type="component" value="Unassembled WGS sequence"/>
</dbReference>
<organism evidence="2 3">
    <name type="scientific">Miscanthus lutarioriparius</name>
    <dbReference type="NCBI Taxonomy" id="422564"/>
    <lineage>
        <taxon>Eukaryota</taxon>
        <taxon>Viridiplantae</taxon>
        <taxon>Streptophyta</taxon>
        <taxon>Embryophyta</taxon>
        <taxon>Tracheophyta</taxon>
        <taxon>Spermatophyta</taxon>
        <taxon>Magnoliopsida</taxon>
        <taxon>Liliopsida</taxon>
        <taxon>Poales</taxon>
        <taxon>Poaceae</taxon>
        <taxon>PACMAD clade</taxon>
        <taxon>Panicoideae</taxon>
        <taxon>Andropogonodae</taxon>
        <taxon>Andropogoneae</taxon>
        <taxon>Saccharinae</taxon>
        <taxon>Miscanthus</taxon>
    </lineage>
</organism>
<proteinExistence type="predicted"/>
<name>A0A811SJU5_9POAL</name>
<dbReference type="AlphaFoldDB" id="A0A811SJU5"/>
<evidence type="ECO:0000313" key="2">
    <source>
        <dbReference type="EMBL" id="CAD6340799.1"/>
    </source>
</evidence>
<gene>
    <name evidence="2" type="ORF">NCGR_LOCUS64897</name>
</gene>
<sequence length="66" mass="6931">MSQASASHDNGDPNSSELHSFPIFSAASGWEQQQLSSLPWLQSAGVPGMQRGVLPPNAAPCISPRV</sequence>
<reference evidence="2" key="1">
    <citation type="submission" date="2020-10" db="EMBL/GenBank/DDBJ databases">
        <authorList>
            <person name="Han B."/>
            <person name="Lu T."/>
            <person name="Zhao Q."/>
            <person name="Huang X."/>
            <person name="Zhao Y."/>
        </authorList>
    </citation>
    <scope>NUCLEOTIDE SEQUENCE</scope>
</reference>
<dbReference type="EMBL" id="CAJGYO010000074">
    <property type="protein sequence ID" value="CAD6340799.1"/>
    <property type="molecule type" value="Genomic_DNA"/>
</dbReference>
<comment type="caution">
    <text evidence="2">The sequence shown here is derived from an EMBL/GenBank/DDBJ whole genome shotgun (WGS) entry which is preliminary data.</text>
</comment>
<protein>
    <submittedName>
        <fullName evidence="2">Uncharacterized protein</fullName>
    </submittedName>
</protein>
<accession>A0A811SJU5</accession>
<evidence type="ECO:0000256" key="1">
    <source>
        <dbReference type="SAM" id="MobiDB-lite"/>
    </source>
</evidence>
<feature type="region of interest" description="Disordered" evidence="1">
    <location>
        <begin position="46"/>
        <end position="66"/>
    </location>
</feature>
<feature type="region of interest" description="Disordered" evidence="1">
    <location>
        <begin position="1"/>
        <end position="20"/>
    </location>
</feature>
<feature type="compositionally biased region" description="Polar residues" evidence="1">
    <location>
        <begin position="1"/>
        <end position="18"/>
    </location>
</feature>
<keyword evidence="3" id="KW-1185">Reference proteome</keyword>
<evidence type="ECO:0000313" key="3">
    <source>
        <dbReference type="Proteomes" id="UP000604825"/>
    </source>
</evidence>